<sequence>MCYIVKYLMKGRFGLKPHPLSRGWQRNSKPADFRLSV</sequence>
<reference evidence="1 2" key="1">
    <citation type="journal article" date="2013" name="Genome Announc.">
        <title>Complete genome sequence of Clostridium stercorarium subsp. stercorarium strain DSM 8532, a thermophilic degrader of plant cell wall fibers.</title>
        <authorList>
            <person name="Poehlein A."/>
            <person name="Zverlov V.V."/>
            <person name="Daniel R."/>
            <person name="Schwarz W.H."/>
            <person name="Liebl W."/>
        </authorList>
    </citation>
    <scope>NUCLEOTIDE SEQUENCE [LARGE SCALE GENOMIC DNA]</scope>
    <source>
        <strain evidence="2">ATCC 35414 / DSM 8532 / NCIMB 11754</strain>
    </source>
</reference>
<evidence type="ECO:0000313" key="1">
    <source>
        <dbReference type="EMBL" id="AGC69382.1"/>
    </source>
</evidence>
<protein>
    <submittedName>
        <fullName evidence="1">Uncharacterized protein</fullName>
    </submittedName>
</protein>
<name>L7VRH0_THES1</name>
<dbReference type="Proteomes" id="UP000011220">
    <property type="component" value="Chromosome"/>
</dbReference>
<dbReference type="EMBL" id="CP004044">
    <property type="protein sequence ID" value="AGC69382.1"/>
    <property type="molecule type" value="Genomic_DNA"/>
</dbReference>
<evidence type="ECO:0000313" key="2">
    <source>
        <dbReference type="Proteomes" id="UP000011220"/>
    </source>
</evidence>
<keyword evidence="2" id="KW-1185">Reference proteome</keyword>
<dbReference type="STRING" id="1121335.Cst_c24220"/>
<proteinExistence type="predicted"/>
<gene>
    <name evidence="1" type="ordered locus">Cst_c24220</name>
</gene>
<dbReference type="AlphaFoldDB" id="L7VRH0"/>
<accession>L7VRH0</accession>
<dbReference type="KEGG" id="css:Cst_c24220"/>
<organism evidence="1 2">
    <name type="scientific">Thermoclostridium stercorarium (strain ATCC 35414 / DSM 8532 / NCIMB 11754)</name>
    <name type="common">Clostridium stercorarium</name>
    <dbReference type="NCBI Taxonomy" id="1121335"/>
    <lineage>
        <taxon>Bacteria</taxon>
        <taxon>Bacillati</taxon>
        <taxon>Bacillota</taxon>
        <taxon>Clostridia</taxon>
        <taxon>Eubacteriales</taxon>
        <taxon>Oscillospiraceae</taxon>
        <taxon>Thermoclostridium</taxon>
    </lineage>
</organism>